<dbReference type="RefSeq" id="WP_048073546.1">
    <property type="nucleotide sequence ID" value="NZ_JARVXG010000055.1"/>
</dbReference>
<dbReference type="AlphaFoldDB" id="A0A090IAN2"/>
<proteinExistence type="predicted"/>
<dbReference type="PATRIC" id="fig|2162.9.peg.2273"/>
<evidence type="ECO:0000313" key="1">
    <source>
        <dbReference type="EMBL" id="CEA14527.1"/>
    </source>
</evidence>
<dbReference type="EMBL" id="LN515531">
    <property type="protein sequence ID" value="CEA14527.1"/>
    <property type="molecule type" value="Genomic_DNA"/>
</dbReference>
<organism evidence="1">
    <name type="scientific">Methanobacterium formicicum</name>
    <dbReference type="NCBI Taxonomy" id="2162"/>
    <lineage>
        <taxon>Archaea</taxon>
        <taxon>Methanobacteriati</taxon>
        <taxon>Methanobacteriota</taxon>
        <taxon>Methanomada group</taxon>
        <taxon>Methanobacteria</taxon>
        <taxon>Methanobacteriales</taxon>
        <taxon>Methanobacteriaceae</taxon>
        <taxon>Methanobacterium</taxon>
    </lineage>
</organism>
<gene>
    <name evidence="1" type="ORF">DSM1535_2207</name>
</gene>
<name>A0A090IAN2_METFO</name>
<accession>A0A090IAN2</accession>
<reference evidence="1" key="1">
    <citation type="submission" date="2014-08" db="EMBL/GenBank/DDBJ databases">
        <authorList>
            <person name="Wibberg D."/>
        </authorList>
    </citation>
    <scope>NUCLEOTIDE SEQUENCE</scope>
</reference>
<sequence>MAIYNIDLNEPTQGIQDDFGNQETKANSLGKQIFWKYGYNPIKTLNNNDDLFSGGLEYLLDGTDNGVDDVIYLSKIPKDDPFKLKQLKKGRWDDICYTIDYKSNNFDGGSDSVYVKLMPYRGYKAYEHKHRDTDQDKMDYYSRLDFKKYNKARLKNKKVPKSYMEKFYGNNQLLGDNNRTDYFLYLQYDDELESKYILDKAYLVPAEQLRHQVIGILNEILKKGGYTHQINLRKDGTFLNHKITRALKICQESPELVKPEILKPPMDLFKPRYKKDIILRIPDKYLTDHIQFNYDGEMII</sequence>
<dbReference type="KEGG" id="mfi:DSM1535_2207"/>
<protein>
    <submittedName>
        <fullName evidence="1">Uncharacterized protein</fullName>
    </submittedName>
</protein>